<dbReference type="GO" id="GO:0005737">
    <property type="term" value="C:cytoplasm"/>
    <property type="evidence" value="ECO:0007669"/>
    <property type="project" value="TreeGrafter"/>
</dbReference>
<dbReference type="Gene3D" id="1.25.10.10">
    <property type="entry name" value="Leucine-rich Repeat Variant"/>
    <property type="match status" value="1"/>
</dbReference>
<dbReference type="Pfam" id="PF08389">
    <property type="entry name" value="Xpo1"/>
    <property type="match status" value="1"/>
</dbReference>
<dbReference type="GO" id="GO:0006405">
    <property type="term" value="P:RNA export from nucleus"/>
    <property type="evidence" value="ECO:0007669"/>
    <property type="project" value="TreeGrafter"/>
</dbReference>
<dbReference type="GO" id="GO:0042565">
    <property type="term" value="C:RNA nuclear export complex"/>
    <property type="evidence" value="ECO:0007669"/>
    <property type="project" value="TreeGrafter"/>
</dbReference>
<feature type="domain" description="Exportin-5 C-terminal" evidence="3">
    <location>
        <begin position="306"/>
        <end position="1165"/>
    </location>
</feature>
<dbReference type="InterPro" id="IPR045478">
    <property type="entry name" value="Exportin-5_C"/>
</dbReference>
<sequence>MDLDRILSLLAQAQVASSHEQRRMAEALCEEMKAGELRSSTVSAAALAAKDKPLEARLFGYSVLHHLVFKRWQEFGSPERTQLIRLALDLVKDVSNGQSETWAVKCKSTALLAETLRQEGPDCWDAILTEVVAGAASGPQQAELGAMVLRWLAEDVTVLNEDIVGDRMQILLKGLLARLPQVLPFLYSMLEAHFGAAVGAANAGNPAVARAHGNTVEAVLSALQAHADWAPVHMLHQHGLLDASMFLVTSSEFRLHAIGFLRQVASRKKMADDGDLFKTAMTKLLECLLATATNILSNPSPDADADEVEYVKRFVDTMAIFGSLHLRTTGDFAHCALFLEQLVQFARHSQLQVAGATIPCWIQLLRENQLQLERPKSDPPNPNQPPDLKLPEGAHQALMEVVGTHMTNLGDKGTVMLGPEGDDLPDGFDSVQDFTEFWVMLRSRMLEMIKYVNWQAPQQAVQALAWLATQAITNINTIGEARALQDMKCIAALEGATSFLEASMTTLPDQCAAHPQVTASLYTIMQQLLGLTWAEPKLVYYYVRLLEAFGRFVGRVQREAGPQLLLRLFSLMETMPVCHDAEGGPSEQWKDNHTARQKVCTGVLGVAKEAAAALAPHLTPIGEMVERLSQEGKVRLMERGALCEAMLIIGNAAGSPAQLAMVLEWVLGPLKSRWTSPAMQQTYSDPGAFLVAYVGIPAPFPGARPPSEARVELISDLRLIERSLRCLPPPTAEAGPAHPFDAHASWVLPPLIGVLRAVHSLWTPSGRALVPASLATTMYQMSPSEASVLMGVRTIERERPHTPPDGTSSAASLAELARDWLKNMRDSGYQIMGLAMSHVPSIFATPGLAQTIHAMFLDHPEWMENRHLRTALRVVLQSLVLHCPLQPQAQCQWVSALVTHLFPHMSARLSEQWARLGATPCTPTPPTAPEGESGSAEVLAERVLRELTREHLGIMQLLVAGGHGTGAYAPFRVRNASGGASGDTAGASALLLTGTSSKNAAAASKVLENVRPAMLEWLLQAHQAAVIDMARMASAAITWPDSEAAHKGLMTCKALVAAVAASVPGSDVLVEVAGGDMFRTAIQGLTLVSNAGHPGEVVALVREILVTVSPRSDTPQRFLASLPAVGPEGLAAFQMTMANTRSEKEQRGHVKRLLLQAGGTQLKAFCSAHLGGRKVMVKGAACDPTSQEMQRRATAHMGGAEEEVGLHPDLL</sequence>
<name>A0A7S0MX08_9CHLO</name>
<dbReference type="GO" id="GO:0005634">
    <property type="term" value="C:nucleus"/>
    <property type="evidence" value="ECO:0007669"/>
    <property type="project" value="TreeGrafter"/>
</dbReference>
<dbReference type="InterPro" id="IPR011989">
    <property type="entry name" value="ARM-like"/>
</dbReference>
<proteinExistence type="predicted"/>
<protein>
    <recommendedName>
        <fullName evidence="5">Importin N-terminal domain-containing protein</fullName>
    </recommendedName>
</protein>
<evidence type="ECO:0000313" key="4">
    <source>
        <dbReference type="EMBL" id="CAD8651811.1"/>
    </source>
</evidence>
<dbReference type="PANTHER" id="PTHR11223:SF3">
    <property type="entry name" value="EXPORTIN-5"/>
    <property type="match status" value="1"/>
</dbReference>
<accession>A0A7S0MX08</accession>
<dbReference type="Pfam" id="PF19273">
    <property type="entry name" value="Exportin-5"/>
    <property type="match status" value="1"/>
</dbReference>
<dbReference type="InterPro" id="IPR016024">
    <property type="entry name" value="ARM-type_fold"/>
</dbReference>
<evidence type="ECO:0000256" key="1">
    <source>
        <dbReference type="SAM" id="MobiDB-lite"/>
    </source>
</evidence>
<dbReference type="GO" id="GO:0006611">
    <property type="term" value="P:protein export from nucleus"/>
    <property type="evidence" value="ECO:0007669"/>
    <property type="project" value="InterPro"/>
</dbReference>
<gene>
    <name evidence="4" type="ORF">POBO1169_LOCUS2170</name>
</gene>
<feature type="region of interest" description="Disordered" evidence="1">
    <location>
        <begin position="1191"/>
        <end position="1211"/>
    </location>
</feature>
<dbReference type="GO" id="GO:0003723">
    <property type="term" value="F:RNA binding"/>
    <property type="evidence" value="ECO:0007669"/>
    <property type="project" value="TreeGrafter"/>
</dbReference>
<dbReference type="InterPro" id="IPR045065">
    <property type="entry name" value="XPO1/5"/>
</dbReference>
<evidence type="ECO:0000259" key="2">
    <source>
        <dbReference type="Pfam" id="PF08389"/>
    </source>
</evidence>
<organism evidence="4">
    <name type="scientific">Pyramimonas obovata</name>
    <dbReference type="NCBI Taxonomy" id="1411642"/>
    <lineage>
        <taxon>Eukaryota</taxon>
        <taxon>Viridiplantae</taxon>
        <taxon>Chlorophyta</taxon>
        <taxon>Pyramimonadophyceae</taxon>
        <taxon>Pyramimonadales</taxon>
        <taxon>Pyramimonadaceae</taxon>
        <taxon>Pyramimonas</taxon>
        <taxon>Pyramimonas incertae sedis</taxon>
    </lineage>
</organism>
<reference evidence="4" key="1">
    <citation type="submission" date="2021-01" db="EMBL/GenBank/DDBJ databases">
        <authorList>
            <person name="Corre E."/>
            <person name="Pelletier E."/>
            <person name="Niang G."/>
            <person name="Scheremetjew M."/>
            <person name="Finn R."/>
            <person name="Kale V."/>
            <person name="Holt S."/>
            <person name="Cochrane G."/>
            <person name="Meng A."/>
            <person name="Brown T."/>
            <person name="Cohen L."/>
        </authorList>
    </citation>
    <scope>NUCLEOTIDE SEQUENCE</scope>
    <source>
        <strain evidence="4">CCMP722</strain>
    </source>
</reference>
<dbReference type="EMBL" id="HBFA01004290">
    <property type="protein sequence ID" value="CAD8651811.1"/>
    <property type="molecule type" value="Transcribed_RNA"/>
</dbReference>
<evidence type="ECO:0000259" key="3">
    <source>
        <dbReference type="Pfam" id="PF19273"/>
    </source>
</evidence>
<dbReference type="AlphaFoldDB" id="A0A7S0MX08"/>
<dbReference type="SUPFAM" id="SSF48371">
    <property type="entry name" value="ARM repeat"/>
    <property type="match status" value="1"/>
</dbReference>
<dbReference type="PANTHER" id="PTHR11223">
    <property type="entry name" value="EXPORTIN 1/5"/>
    <property type="match status" value="1"/>
</dbReference>
<dbReference type="GO" id="GO:0005049">
    <property type="term" value="F:nuclear export signal receptor activity"/>
    <property type="evidence" value="ECO:0007669"/>
    <property type="project" value="InterPro"/>
</dbReference>
<evidence type="ECO:0008006" key="5">
    <source>
        <dbReference type="Google" id="ProtNLM"/>
    </source>
</evidence>
<feature type="domain" description="Exportin-1/Importin-beta-like" evidence="2">
    <location>
        <begin position="103"/>
        <end position="261"/>
    </location>
</feature>
<dbReference type="InterPro" id="IPR013598">
    <property type="entry name" value="Exportin-1/Importin-b-like"/>
</dbReference>